<dbReference type="PANTHER" id="PTHR35936:SF17">
    <property type="entry name" value="ARGININE-BINDING EXTRACELLULAR PROTEIN ARTP"/>
    <property type="match status" value="1"/>
</dbReference>
<dbReference type="RefSeq" id="WP_123933823.1">
    <property type="nucleotide sequence ID" value="NZ_CP033897.1"/>
</dbReference>
<reference evidence="4 5" key="1">
    <citation type="submission" date="2018-11" db="EMBL/GenBank/DDBJ databases">
        <authorList>
            <person name="Kleinhagauer T."/>
            <person name="Glaeser S.P."/>
            <person name="Spergser J."/>
            <person name="Ruckert C."/>
            <person name="Kaempfer P."/>
            <person name="Busse H.-J."/>
        </authorList>
    </citation>
    <scope>NUCLEOTIDE SEQUENCE [LARGE SCALE GENOMIC DNA]</scope>
    <source>
        <strain evidence="4 5">W8</strain>
    </source>
</reference>
<evidence type="ECO:0000256" key="2">
    <source>
        <dbReference type="SAM" id="SignalP"/>
    </source>
</evidence>
<dbReference type="EMBL" id="CP033897">
    <property type="protein sequence ID" value="AZA11318.1"/>
    <property type="molecule type" value="Genomic_DNA"/>
</dbReference>
<accession>A0A3G6J2W5</accession>
<evidence type="ECO:0000256" key="1">
    <source>
        <dbReference type="ARBA" id="ARBA00022729"/>
    </source>
</evidence>
<feature type="signal peptide" evidence="2">
    <location>
        <begin position="1"/>
        <end position="25"/>
    </location>
</feature>
<dbReference type="Pfam" id="PF00497">
    <property type="entry name" value="SBP_bac_3"/>
    <property type="match status" value="1"/>
</dbReference>
<keyword evidence="5" id="KW-1185">Reference proteome</keyword>
<evidence type="ECO:0000313" key="4">
    <source>
        <dbReference type="EMBL" id="AZA11318.1"/>
    </source>
</evidence>
<feature type="domain" description="Solute-binding protein family 3/N-terminal" evidence="3">
    <location>
        <begin position="63"/>
        <end position="288"/>
    </location>
</feature>
<dbReference type="SMART" id="SM00062">
    <property type="entry name" value="PBPb"/>
    <property type="match status" value="1"/>
</dbReference>
<name>A0A3G6J2W5_9CORY</name>
<dbReference type="Gene3D" id="3.40.190.10">
    <property type="entry name" value="Periplasmic binding protein-like II"/>
    <property type="match status" value="2"/>
</dbReference>
<organism evidence="4 5">
    <name type="scientific">Corynebacterium gerontici</name>
    <dbReference type="NCBI Taxonomy" id="2079234"/>
    <lineage>
        <taxon>Bacteria</taxon>
        <taxon>Bacillati</taxon>
        <taxon>Actinomycetota</taxon>
        <taxon>Actinomycetes</taxon>
        <taxon>Mycobacteriales</taxon>
        <taxon>Corynebacteriaceae</taxon>
        <taxon>Corynebacterium</taxon>
    </lineage>
</organism>
<dbReference type="PROSITE" id="PS51257">
    <property type="entry name" value="PROKAR_LIPOPROTEIN"/>
    <property type="match status" value="1"/>
</dbReference>
<keyword evidence="1 2" id="KW-0732">Signal</keyword>
<feature type="chain" id="PRO_5038654945" evidence="2">
    <location>
        <begin position="26"/>
        <end position="303"/>
    </location>
</feature>
<proteinExistence type="predicted"/>
<protein>
    <submittedName>
        <fullName evidence="4">Glutamine-binding periplasmic protein</fullName>
    </submittedName>
</protein>
<gene>
    <name evidence="4" type="primary">glnH3</name>
    <name evidence="4" type="ORF">CGERO_05025</name>
</gene>
<dbReference type="PANTHER" id="PTHR35936">
    <property type="entry name" value="MEMBRANE-BOUND LYTIC MUREIN TRANSGLYCOSYLASE F"/>
    <property type="match status" value="1"/>
</dbReference>
<evidence type="ECO:0000259" key="3">
    <source>
        <dbReference type="SMART" id="SM00062"/>
    </source>
</evidence>
<dbReference type="CDD" id="cd01004">
    <property type="entry name" value="PBP2_MidA_like"/>
    <property type="match status" value="1"/>
</dbReference>
<sequence precursor="true">MKFSNRRIRRAVCALSAALSLGALSACVTNEEQGHPEGWEKVQPAPVAEIEAMVPKDIKERGVLSAGTNPPFAPFEFRDSSHTIIGVEMDLMEAIASTMGLKFQPKEQDFSLILPSISSGSVDVGASGFTDTEERRQNYDFVDFLYAGVQWGQQAGDNISRENPCGLSIAVQRTTVSETDDVRPLSDKCVSEGKEPIEVLSYDTSDAAATALVLGRADAFSADSPVLAWAVTRAEGKIEATGEIFDAAPYGFAVPKGSPLGPAVAAALQHLIETGEYQRILSQWGIHDGLVDSALINEVPIKK</sequence>
<dbReference type="Proteomes" id="UP000271587">
    <property type="component" value="Chromosome"/>
</dbReference>
<dbReference type="KEGG" id="cgk:CGERO_05025"/>
<dbReference type="InterPro" id="IPR001638">
    <property type="entry name" value="Solute-binding_3/MltF_N"/>
</dbReference>
<dbReference type="SUPFAM" id="SSF53850">
    <property type="entry name" value="Periplasmic binding protein-like II"/>
    <property type="match status" value="1"/>
</dbReference>
<dbReference type="OrthoDB" id="9762169at2"/>
<dbReference type="AlphaFoldDB" id="A0A3G6J2W5"/>
<evidence type="ECO:0000313" key="5">
    <source>
        <dbReference type="Proteomes" id="UP000271587"/>
    </source>
</evidence>